<proteinExistence type="predicted"/>
<dbReference type="GeneID" id="72777733"/>
<evidence type="ECO:0000313" key="2">
    <source>
        <dbReference type="Proteomes" id="UP001056425"/>
    </source>
</evidence>
<keyword evidence="2" id="KW-1185">Reference proteome</keyword>
<dbReference type="KEGG" id="thei:K1720_05265"/>
<sequence>MREIFNKEGIFIKFEEKLVKLENGDELVHRQERPTNLWWELKEVIKGKKVKIIVYELGE</sequence>
<evidence type="ECO:0000313" key="1">
    <source>
        <dbReference type="EMBL" id="USG98969.1"/>
    </source>
</evidence>
<organism evidence="1 2">
    <name type="scientific">Thermococcus argininiproducens</name>
    <dbReference type="NCBI Taxonomy" id="2866384"/>
    <lineage>
        <taxon>Archaea</taxon>
        <taxon>Methanobacteriati</taxon>
        <taxon>Methanobacteriota</taxon>
        <taxon>Thermococci</taxon>
        <taxon>Thermococcales</taxon>
        <taxon>Thermococcaceae</taxon>
        <taxon>Thermococcus</taxon>
    </lineage>
</organism>
<protein>
    <submittedName>
        <fullName evidence="1">Uncharacterized protein</fullName>
    </submittedName>
</protein>
<dbReference type="RefSeq" id="WP_251947163.1">
    <property type="nucleotide sequence ID" value="NZ_CP080572.1"/>
</dbReference>
<accession>A0A9E7M8N3</accession>
<reference evidence="1 2" key="1">
    <citation type="submission" date="2021-08" db="EMBL/GenBank/DDBJ databases">
        <title>Thermococcus onnuriiensis IOH2.</title>
        <authorList>
            <person name="Park Y.-J."/>
        </authorList>
    </citation>
    <scope>NUCLEOTIDE SEQUENCE [LARGE SCALE GENOMIC DNA]</scope>
    <source>
        <strain evidence="1 2">IOH2</strain>
    </source>
</reference>
<name>A0A9E7M8N3_9EURY</name>
<dbReference type="Proteomes" id="UP001056425">
    <property type="component" value="Chromosome"/>
</dbReference>
<dbReference type="EMBL" id="CP080572">
    <property type="protein sequence ID" value="USG98969.1"/>
    <property type="molecule type" value="Genomic_DNA"/>
</dbReference>
<dbReference type="AlphaFoldDB" id="A0A9E7M8N3"/>
<gene>
    <name evidence="1" type="ORF">K1720_05265</name>
</gene>